<comment type="caution">
    <text evidence="5">The sequence shown here is derived from an EMBL/GenBank/DDBJ whole genome shotgun (WGS) entry which is preliminary data.</text>
</comment>
<dbReference type="Pfam" id="PF20147">
    <property type="entry name" value="Crinkler"/>
    <property type="match status" value="2"/>
</dbReference>
<dbReference type="EMBL" id="QKYT01000169">
    <property type="protein sequence ID" value="RIA90830.1"/>
    <property type="molecule type" value="Genomic_DNA"/>
</dbReference>
<dbReference type="AlphaFoldDB" id="A0A397SX96"/>
<organism evidence="5 6">
    <name type="scientific">Glomus cerebriforme</name>
    <dbReference type="NCBI Taxonomy" id="658196"/>
    <lineage>
        <taxon>Eukaryota</taxon>
        <taxon>Fungi</taxon>
        <taxon>Fungi incertae sedis</taxon>
        <taxon>Mucoromycota</taxon>
        <taxon>Glomeromycotina</taxon>
        <taxon>Glomeromycetes</taxon>
        <taxon>Glomerales</taxon>
        <taxon>Glomeraceae</taxon>
        <taxon>Glomus</taxon>
    </lineage>
</organism>
<sequence length="926" mass="105075">MYENSERTGEIMVLCLALNENNIITNRFIVDISQEIWAKKKISHLQDMIKKAKEIAFEKIDASDLKIWKVAIPTKKVNDGFDKKLNILKKESHMSIDIEKELEGSLLDAEDNIRDKIDENPIDYQIHIIVQPPPSATTAGPSQQGITQEEEPLSIERIIEAGQKIGNKDKPIITMYKYIERTHIQQFIRDKIETNLEAFENGSSRLNDYQGISISGGSGTGKTRHGFETINIIKDLKQIQDGSFEVIHIFIQIFPESSLVHFNKRPSRNPSTGHYPHDPSHVNLVGCYLALAIATGEIMVLCLALNENNIITNRFIVDISQEIWAKKKISHLQDMIKKAKEIAFEKIDASDLKIWKVAIPTKKVNDGFDKKLNILKKESHMSIDIEKELEGSLLDAEDNIRDKIDENPIDYQIHIIVQPPPSATTAGPSQQGITQEEEPLSIERIIEAGQKIGNKDKPIITMYKYIERTHIQQFIRDKIETNLEAFENGSSRLNDYQGISISGGSGTGKTRHGFETINIIKDLKQIQDGSFEVIHIFIQIFPESSLVHFNKRPSRNPSTGHYPHDPSHVNLVVPICTGTAPIKLQEFDNPGYLSMTNYNVYDVHMSPMDIEKSLNFMDSVIDHKMKTSNEFTNPISRNNPLYHILVGAVKGIAINYTQYKAKAPLVLIVSLVSHLELGFFDDIILDPFNRLDEESFPKFILHMHLITYRLADLIGIHQMTIKEIYFGCLLASNEVLFKRIDIQHNVNYRSAPILKKKDYDNPKNPYTWNQLIDHKKVSVIADAKNDKTENVDVTTGRFIVLVRRHSLSSDSLTPHAEEQYKFSSAVESGLPVHKTPTGVFSLVDFKKELEKATDGCERFIVMTVKEFSDKVDQLPSRVKGNLTTRTGIVFGDQFLEFMGIYGDFTRFIAGEVSGEEDGSEMMMVDN</sequence>
<keyword evidence="3" id="KW-0964">Secreted</keyword>
<evidence type="ECO:0000313" key="6">
    <source>
        <dbReference type="Proteomes" id="UP000265703"/>
    </source>
</evidence>
<feature type="domain" description="Crinkler effector protein N-terminal" evidence="4">
    <location>
        <begin position="15"/>
        <end position="131"/>
    </location>
</feature>
<feature type="domain" description="Crinkler effector protein N-terminal" evidence="4">
    <location>
        <begin position="302"/>
        <end position="418"/>
    </location>
</feature>
<name>A0A397SX96_9GLOM</name>
<proteinExistence type="predicted"/>
<dbReference type="GO" id="GO:0005576">
    <property type="term" value="C:extracellular region"/>
    <property type="evidence" value="ECO:0007669"/>
    <property type="project" value="UniProtKB-SubCell"/>
</dbReference>
<evidence type="ECO:0000313" key="5">
    <source>
        <dbReference type="EMBL" id="RIA90830.1"/>
    </source>
</evidence>
<evidence type="ECO:0000256" key="2">
    <source>
        <dbReference type="ARBA" id="ARBA00004613"/>
    </source>
</evidence>
<evidence type="ECO:0000256" key="3">
    <source>
        <dbReference type="ARBA" id="ARBA00022525"/>
    </source>
</evidence>
<accession>A0A397SX96</accession>
<keyword evidence="6" id="KW-1185">Reference proteome</keyword>
<dbReference type="Proteomes" id="UP000265703">
    <property type="component" value="Unassembled WGS sequence"/>
</dbReference>
<comment type="subcellular location">
    <subcellularLocation>
        <location evidence="1">Host cell</location>
    </subcellularLocation>
    <subcellularLocation>
        <location evidence="2">Secreted</location>
    </subcellularLocation>
</comment>
<dbReference type="InterPro" id="IPR045379">
    <property type="entry name" value="Crinkler_N"/>
</dbReference>
<gene>
    <name evidence="5" type="ORF">C1645_822822</name>
</gene>
<reference evidence="5 6" key="1">
    <citation type="submission" date="2018-06" db="EMBL/GenBank/DDBJ databases">
        <title>Comparative genomics reveals the genomic features of Rhizophagus irregularis, R. cerebriforme, R. diaphanum and Gigaspora rosea, and their symbiotic lifestyle signature.</title>
        <authorList>
            <person name="Morin E."/>
            <person name="San Clemente H."/>
            <person name="Chen E.C.H."/>
            <person name="De La Providencia I."/>
            <person name="Hainaut M."/>
            <person name="Kuo A."/>
            <person name="Kohler A."/>
            <person name="Murat C."/>
            <person name="Tang N."/>
            <person name="Roy S."/>
            <person name="Loubradou J."/>
            <person name="Henrissat B."/>
            <person name="Grigoriev I.V."/>
            <person name="Corradi N."/>
            <person name="Roux C."/>
            <person name="Martin F.M."/>
        </authorList>
    </citation>
    <scope>NUCLEOTIDE SEQUENCE [LARGE SCALE GENOMIC DNA]</scope>
    <source>
        <strain evidence="5 6">DAOM 227022</strain>
    </source>
</reference>
<evidence type="ECO:0000259" key="4">
    <source>
        <dbReference type="Pfam" id="PF20147"/>
    </source>
</evidence>
<dbReference type="OrthoDB" id="2414530at2759"/>
<dbReference type="GO" id="GO:0043657">
    <property type="term" value="C:host cell"/>
    <property type="evidence" value="ECO:0007669"/>
    <property type="project" value="UniProtKB-SubCell"/>
</dbReference>
<evidence type="ECO:0000256" key="1">
    <source>
        <dbReference type="ARBA" id="ARBA00004340"/>
    </source>
</evidence>
<protein>
    <recommendedName>
        <fullName evidence="4">Crinkler effector protein N-terminal domain-containing protein</fullName>
    </recommendedName>
</protein>